<reference evidence="1 2" key="1">
    <citation type="submission" date="2024-03" db="EMBL/GenBank/DDBJ databases">
        <title>Adaptation during the transition from Ophiocordyceps entomopathogen to insect associate is accompanied by gene loss and intensified selection.</title>
        <authorList>
            <person name="Ward C.M."/>
            <person name="Onetto C.A."/>
            <person name="Borneman A.R."/>
        </authorList>
    </citation>
    <scope>NUCLEOTIDE SEQUENCE [LARGE SCALE GENOMIC DNA]</scope>
    <source>
        <strain evidence="1">AWRI1</strain>
        <tissue evidence="1">Single Adult Female</tissue>
    </source>
</reference>
<proteinExistence type="predicted"/>
<dbReference type="GO" id="GO:0003676">
    <property type="term" value="F:nucleic acid binding"/>
    <property type="evidence" value="ECO:0007669"/>
    <property type="project" value="InterPro"/>
</dbReference>
<dbReference type="Proteomes" id="UP001367676">
    <property type="component" value="Unassembled WGS sequence"/>
</dbReference>
<comment type="caution">
    <text evidence="1">The sequence shown here is derived from an EMBL/GenBank/DDBJ whole genome shotgun (WGS) entry which is preliminary data.</text>
</comment>
<evidence type="ECO:0000313" key="2">
    <source>
        <dbReference type="Proteomes" id="UP001367676"/>
    </source>
</evidence>
<protein>
    <submittedName>
        <fullName evidence="1">Uncharacterized protein</fullName>
    </submittedName>
</protein>
<keyword evidence="2" id="KW-1185">Reference proteome</keyword>
<dbReference type="EMBL" id="JBBCAQ010000003">
    <property type="protein sequence ID" value="KAK7604820.1"/>
    <property type="molecule type" value="Genomic_DNA"/>
</dbReference>
<organism evidence="1 2">
    <name type="scientific">Parthenolecanium corni</name>
    <dbReference type="NCBI Taxonomy" id="536013"/>
    <lineage>
        <taxon>Eukaryota</taxon>
        <taxon>Metazoa</taxon>
        <taxon>Ecdysozoa</taxon>
        <taxon>Arthropoda</taxon>
        <taxon>Hexapoda</taxon>
        <taxon>Insecta</taxon>
        <taxon>Pterygota</taxon>
        <taxon>Neoptera</taxon>
        <taxon>Paraneoptera</taxon>
        <taxon>Hemiptera</taxon>
        <taxon>Sternorrhyncha</taxon>
        <taxon>Coccoidea</taxon>
        <taxon>Coccidae</taxon>
        <taxon>Parthenolecanium</taxon>
    </lineage>
</organism>
<dbReference type="AlphaFoldDB" id="A0AAN9YBI0"/>
<name>A0AAN9YBI0_9HEMI</name>
<dbReference type="Gene3D" id="3.30.420.10">
    <property type="entry name" value="Ribonuclease H-like superfamily/Ribonuclease H"/>
    <property type="match status" value="1"/>
</dbReference>
<dbReference type="InterPro" id="IPR036397">
    <property type="entry name" value="RNaseH_sf"/>
</dbReference>
<accession>A0AAN9YBI0</accession>
<sequence>MDGTTQIRLWGMKYSTLRQPINHDWRQQWLCENVPEFIKHEQWPSGSPDLNPLDYQLWYDIEEDACSRPHTSLKAPKCSIQRAVANLPHERICACIDQWPDRLRKTSPSRANQRCLCQFQDSPMKNFNIQSENTDQIRDYQRIELKVLQAVLNSIVEIWINTEEQLLSLVPTAKQNSTDVQITHSVTTHKQKAETLGQSEIQSYSSSDS</sequence>
<gene>
    <name evidence="1" type="ORF">V9T40_006006</name>
</gene>
<evidence type="ECO:0000313" key="1">
    <source>
        <dbReference type="EMBL" id="KAK7604820.1"/>
    </source>
</evidence>